<protein>
    <submittedName>
        <fullName evidence="1">Uncharacterized protein</fullName>
    </submittedName>
</protein>
<organism evidence="1">
    <name type="scientific">Staphylococcus phage HS12</name>
    <dbReference type="NCBI Taxonomy" id="3056402"/>
    <lineage>
        <taxon>Viruses</taxon>
    </lineage>
</organism>
<accession>A0AA49X2P5</accession>
<sequence>MGHSACHSSATTYECSVNVMQALYTVCASNDRVISGMTISYTYYNIKKEGQALNLSRKMCEINRLMFTNYITLY</sequence>
<evidence type="ECO:0000313" key="1">
    <source>
        <dbReference type="EMBL" id="WLJ25901.1"/>
    </source>
</evidence>
<dbReference type="EMBL" id="OQ890318">
    <property type="protein sequence ID" value="WLJ25901.1"/>
    <property type="molecule type" value="Genomic_DNA"/>
</dbReference>
<reference evidence="1" key="1">
    <citation type="submission" date="2023-04" db="EMBL/GenBank/DDBJ databases">
        <title>The human skin virome in hidradenitis suppurativa patients.</title>
        <authorList>
            <person name="Jansen D."/>
        </authorList>
    </citation>
    <scope>NUCLEOTIDE SEQUENCE</scope>
    <source>
        <strain evidence="1">VC3_JansenPhageI</strain>
    </source>
</reference>
<proteinExistence type="predicted"/>
<name>A0AA49X2P5_9VIRU</name>